<proteinExistence type="predicted"/>
<dbReference type="EMBL" id="JAYJJT010000016">
    <property type="protein sequence ID" value="MEB3050960.1"/>
    <property type="molecule type" value="Genomic_DNA"/>
</dbReference>
<comment type="caution">
    <text evidence="2">The sequence shown here is derived from an EMBL/GenBank/DDBJ whole genome shotgun (WGS) entry which is preliminary data.</text>
</comment>
<gene>
    <name evidence="2" type="ORF">KV112_14645</name>
</gene>
<evidence type="ECO:0000256" key="1">
    <source>
        <dbReference type="SAM" id="MobiDB-lite"/>
    </source>
</evidence>
<feature type="region of interest" description="Disordered" evidence="1">
    <location>
        <begin position="25"/>
        <end position="44"/>
    </location>
</feature>
<name>A0ABU5YLN9_9MYCO</name>
<sequence length="44" mass="4599">MIETSGRLRPICPPVIAVVSAHPAKATQSGKVSFHNPQATRSAS</sequence>
<reference evidence="2 3" key="1">
    <citation type="submission" date="2023-12" db="EMBL/GenBank/DDBJ databases">
        <title>Description of new species of Mycobacterium terrae complex isolated from sewage at the Sao Paulo Zoological Park Foundation in Brazil.</title>
        <authorList>
            <person name="Romagnoli C.L."/>
            <person name="Conceicao E.C."/>
            <person name="Machado E."/>
            <person name="Barreto L.B.P.F."/>
            <person name="Sharma A."/>
            <person name="Silva N.M."/>
            <person name="Marques L.E."/>
            <person name="Juliana M.A."/>
            <person name="Lourenco M.C.S."/>
            <person name="Digiampietri L.A."/>
            <person name="Suffys P.N."/>
            <person name="Viana-Niero C."/>
        </authorList>
    </citation>
    <scope>NUCLEOTIDE SEQUENCE [LARGE SCALE GENOMIC DNA]</scope>
    <source>
        <strain evidence="2 3">MYC123</strain>
    </source>
</reference>
<keyword evidence="3" id="KW-1185">Reference proteome</keyword>
<feature type="compositionally biased region" description="Polar residues" evidence="1">
    <location>
        <begin position="26"/>
        <end position="44"/>
    </location>
</feature>
<accession>A0ABU5YLN9</accession>
<organism evidence="2 3">
    <name type="scientific">[Mycobacterium] zoologicum</name>
    <dbReference type="NCBI Taxonomy" id="2872311"/>
    <lineage>
        <taxon>Bacteria</taxon>
        <taxon>Bacillati</taxon>
        <taxon>Actinomycetota</taxon>
        <taxon>Actinomycetes</taxon>
        <taxon>Mycobacteriales</taxon>
        <taxon>Mycobacteriaceae</taxon>
        <taxon>Mycolicibacter</taxon>
    </lineage>
</organism>
<evidence type="ECO:0000313" key="2">
    <source>
        <dbReference type="EMBL" id="MEB3050960.1"/>
    </source>
</evidence>
<evidence type="ECO:0000313" key="3">
    <source>
        <dbReference type="Proteomes" id="UP001299046"/>
    </source>
</evidence>
<dbReference type="RefSeq" id="WP_255612432.1">
    <property type="nucleotide sequence ID" value="NZ_JAYJJS010000016.1"/>
</dbReference>
<dbReference type="Proteomes" id="UP001299046">
    <property type="component" value="Unassembled WGS sequence"/>
</dbReference>
<protein>
    <submittedName>
        <fullName evidence="2">Uncharacterized protein</fullName>
    </submittedName>
</protein>